<evidence type="ECO:0000313" key="2">
    <source>
        <dbReference type="Proteomes" id="UP000265520"/>
    </source>
</evidence>
<sequence>MEDCDDPMSSEYRQVFVRGKYVEFSPTLINEYLGRSIEGVPNLEVTQNQICKTLTGNL</sequence>
<comment type="caution">
    <text evidence="1">The sequence shown here is derived from an EMBL/GenBank/DDBJ whole genome shotgun (WGS) entry which is preliminary data.</text>
</comment>
<organism evidence="1 2">
    <name type="scientific">Trifolium medium</name>
    <dbReference type="NCBI Taxonomy" id="97028"/>
    <lineage>
        <taxon>Eukaryota</taxon>
        <taxon>Viridiplantae</taxon>
        <taxon>Streptophyta</taxon>
        <taxon>Embryophyta</taxon>
        <taxon>Tracheophyta</taxon>
        <taxon>Spermatophyta</taxon>
        <taxon>Magnoliopsida</taxon>
        <taxon>eudicotyledons</taxon>
        <taxon>Gunneridae</taxon>
        <taxon>Pentapetalae</taxon>
        <taxon>rosids</taxon>
        <taxon>fabids</taxon>
        <taxon>Fabales</taxon>
        <taxon>Fabaceae</taxon>
        <taxon>Papilionoideae</taxon>
        <taxon>50 kb inversion clade</taxon>
        <taxon>NPAAA clade</taxon>
        <taxon>Hologalegina</taxon>
        <taxon>IRL clade</taxon>
        <taxon>Trifolieae</taxon>
        <taxon>Trifolium</taxon>
    </lineage>
</organism>
<protein>
    <submittedName>
        <fullName evidence="1">Envelope-like protein</fullName>
    </submittedName>
</protein>
<dbReference type="Proteomes" id="UP000265520">
    <property type="component" value="Unassembled WGS sequence"/>
</dbReference>
<accession>A0A392ULG2</accession>
<dbReference type="AlphaFoldDB" id="A0A392ULG2"/>
<keyword evidence="2" id="KW-1185">Reference proteome</keyword>
<feature type="non-terminal residue" evidence="1">
    <location>
        <position position="58"/>
    </location>
</feature>
<name>A0A392ULG2_9FABA</name>
<reference evidence="1 2" key="1">
    <citation type="journal article" date="2018" name="Front. Plant Sci.">
        <title>Red Clover (Trifolium pratense) and Zigzag Clover (T. medium) - A Picture of Genomic Similarities and Differences.</title>
        <authorList>
            <person name="Dluhosova J."/>
            <person name="Istvanek J."/>
            <person name="Nedelnik J."/>
            <person name="Repkova J."/>
        </authorList>
    </citation>
    <scope>NUCLEOTIDE SEQUENCE [LARGE SCALE GENOMIC DNA]</scope>
    <source>
        <strain evidence="2">cv. 10/8</strain>
        <tissue evidence="1">Leaf</tissue>
    </source>
</reference>
<proteinExistence type="predicted"/>
<dbReference type="EMBL" id="LXQA010860380">
    <property type="protein sequence ID" value="MCI74411.1"/>
    <property type="molecule type" value="Genomic_DNA"/>
</dbReference>
<evidence type="ECO:0000313" key="1">
    <source>
        <dbReference type="EMBL" id="MCI74411.1"/>
    </source>
</evidence>